<dbReference type="EMBL" id="MU004607">
    <property type="protein sequence ID" value="KAF2647541.1"/>
    <property type="molecule type" value="Genomic_DNA"/>
</dbReference>
<organism evidence="3 4">
    <name type="scientific">Lophiostoma macrostomum CBS 122681</name>
    <dbReference type="NCBI Taxonomy" id="1314788"/>
    <lineage>
        <taxon>Eukaryota</taxon>
        <taxon>Fungi</taxon>
        <taxon>Dikarya</taxon>
        <taxon>Ascomycota</taxon>
        <taxon>Pezizomycotina</taxon>
        <taxon>Dothideomycetes</taxon>
        <taxon>Pleosporomycetidae</taxon>
        <taxon>Pleosporales</taxon>
        <taxon>Lophiostomataceae</taxon>
        <taxon>Lophiostoma</taxon>
    </lineage>
</organism>
<dbReference type="Pfam" id="PF09783">
    <property type="entry name" value="Vac_ImportDeg"/>
    <property type="match status" value="1"/>
</dbReference>
<dbReference type="PANTHER" id="PTHR14534">
    <property type="entry name" value="VACUOLAR IMPORT AND DEGRADATION PROTEIN 24"/>
    <property type="match status" value="1"/>
</dbReference>
<evidence type="ECO:0000313" key="3">
    <source>
        <dbReference type="EMBL" id="KAF2647541.1"/>
    </source>
</evidence>
<dbReference type="Proteomes" id="UP000799324">
    <property type="component" value="Unassembled WGS sequence"/>
</dbReference>
<dbReference type="GO" id="GO:0045721">
    <property type="term" value="P:negative regulation of gluconeogenesis"/>
    <property type="evidence" value="ECO:0007669"/>
    <property type="project" value="TreeGrafter"/>
</dbReference>
<dbReference type="GO" id="GO:0005773">
    <property type="term" value="C:vacuole"/>
    <property type="evidence" value="ECO:0007669"/>
    <property type="project" value="GOC"/>
</dbReference>
<dbReference type="OrthoDB" id="62at2759"/>
<feature type="region of interest" description="Disordered" evidence="2">
    <location>
        <begin position="146"/>
        <end position="167"/>
    </location>
</feature>
<dbReference type="AlphaFoldDB" id="A0A6A6SKN3"/>
<name>A0A6A6SKN3_9PLEO</name>
<accession>A0A6A6SKN3</accession>
<proteinExistence type="inferred from homology"/>
<comment type="similarity">
    <text evidence="1">Belongs to the GID4/VID24 family.</text>
</comment>
<dbReference type="GO" id="GO:0006623">
    <property type="term" value="P:protein targeting to vacuole"/>
    <property type="evidence" value="ECO:0007669"/>
    <property type="project" value="TreeGrafter"/>
</dbReference>
<dbReference type="PANTHER" id="PTHR14534:SF3">
    <property type="entry name" value="GID COMPLEX SUBUNIT 4 HOMOLOG"/>
    <property type="match status" value="1"/>
</dbReference>
<feature type="compositionally biased region" description="Polar residues" evidence="2">
    <location>
        <begin position="112"/>
        <end position="124"/>
    </location>
</feature>
<dbReference type="InterPro" id="IPR018618">
    <property type="entry name" value="GID4/10-like"/>
</dbReference>
<dbReference type="GO" id="GO:0034657">
    <property type="term" value="C:GID complex"/>
    <property type="evidence" value="ECO:0007669"/>
    <property type="project" value="TreeGrafter"/>
</dbReference>
<dbReference type="GO" id="GO:0043161">
    <property type="term" value="P:proteasome-mediated ubiquitin-dependent protein catabolic process"/>
    <property type="evidence" value="ECO:0007669"/>
    <property type="project" value="TreeGrafter"/>
</dbReference>
<gene>
    <name evidence="3" type="ORF">K491DRAFT_303739</name>
</gene>
<evidence type="ECO:0000313" key="4">
    <source>
        <dbReference type="Proteomes" id="UP000799324"/>
    </source>
</evidence>
<sequence>MPTPDDAMLSPPAEHESPFASRTTCPPEDSRIHTPHEIATEPVFPANSEGDISIIPPTQQPTPPPAERDIVDDAQVPAESHPKNAGAELDGPSRDIPTPISATEEGADEQRNPQVSPLSATAPTPVSWPQPSIFASPFPNHRFLPNSSSSLLRPGSRFKGNQTSDRQQYEVEVEVKHVDMRESFLCGYLRIKGLTEDHPSLTTYFEGEIIGSKYTFITQHPEWGSNEKVDRQHWARFPAYKPLSKYSSRPELVTKDWMQKEHLFMRWKEYFLVPDHRVRTINGASFEGFYYICFNQVSGTIEGIYFHAKSEKFQKLKLEHVQDHGCQGAIEFR</sequence>
<keyword evidence="4" id="KW-1185">Reference proteome</keyword>
<evidence type="ECO:0000256" key="1">
    <source>
        <dbReference type="ARBA" id="ARBA00061469"/>
    </source>
</evidence>
<protein>
    <submittedName>
        <fullName evidence="3">Uncharacterized protein</fullName>
    </submittedName>
</protein>
<feature type="compositionally biased region" description="Basic and acidic residues" evidence="2">
    <location>
        <begin position="28"/>
        <end position="39"/>
    </location>
</feature>
<feature type="region of interest" description="Disordered" evidence="2">
    <location>
        <begin position="1"/>
        <end position="124"/>
    </location>
</feature>
<dbReference type="GO" id="GO:0007039">
    <property type="term" value="P:protein catabolic process in the vacuole"/>
    <property type="evidence" value="ECO:0007669"/>
    <property type="project" value="TreeGrafter"/>
</dbReference>
<reference evidence="3" key="1">
    <citation type="journal article" date="2020" name="Stud. Mycol.">
        <title>101 Dothideomycetes genomes: a test case for predicting lifestyles and emergence of pathogens.</title>
        <authorList>
            <person name="Haridas S."/>
            <person name="Albert R."/>
            <person name="Binder M."/>
            <person name="Bloem J."/>
            <person name="Labutti K."/>
            <person name="Salamov A."/>
            <person name="Andreopoulos B."/>
            <person name="Baker S."/>
            <person name="Barry K."/>
            <person name="Bills G."/>
            <person name="Bluhm B."/>
            <person name="Cannon C."/>
            <person name="Castanera R."/>
            <person name="Culley D."/>
            <person name="Daum C."/>
            <person name="Ezra D."/>
            <person name="Gonzalez J."/>
            <person name="Henrissat B."/>
            <person name="Kuo A."/>
            <person name="Liang C."/>
            <person name="Lipzen A."/>
            <person name="Lutzoni F."/>
            <person name="Magnuson J."/>
            <person name="Mondo S."/>
            <person name="Nolan M."/>
            <person name="Ohm R."/>
            <person name="Pangilinan J."/>
            <person name="Park H.-J."/>
            <person name="Ramirez L."/>
            <person name="Alfaro M."/>
            <person name="Sun H."/>
            <person name="Tritt A."/>
            <person name="Yoshinaga Y."/>
            <person name="Zwiers L.-H."/>
            <person name="Turgeon B."/>
            <person name="Goodwin S."/>
            <person name="Spatafora J."/>
            <person name="Crous P."/>
            <person name="Grigoriev I."/>
        </authorList>
    </citation>
    <scope>NUCLEOTIDE SEQUENCE</scope>
    <source>
        <strain evidence="3">CBS 122681</strain>
    </source>
</reference>
<evidence type="ECO:0000256" key="2">
    <source>
        <dbReference type="SAM" id="MobiDB-lite"/>
    </source>
</evidence>